<evidence type="ECO:0000313" key="4">
    <source>
        <dbReference type="EMBL" id="SCM56704.1"/>
    </source>
</evidence>
<keyword evidence="5" id="KW-1185">Reference proteome</keyword>
<evidence type="ECO:0000259" key="2">
    <source>
        <dbReference type="Pfam" id="PF01408"/>
    </source>
</evidence>
<dbReference type="EC" id="1.1.1.18" evidence="4"/>
<gene>
    <name evidence="4" type="primary">iolG 1</name>
    <name evidence="4" type="ORF">ING2E5A_1009</name>
</gene>
<dbReference type="InterPro" id="IPR050463">
    <property type="entry name" value="Gfo/Idh/MocA_oxidrdct_glycsds"/>
</dbReference>
<feature type="domain" description="Gfo/Idh/MocA-like oxidoreductase N-terminal" evidence="2">
    <location>
        <begin position="46"/>
        <end position="165"/>
    </location>
</feature>
<name>A0A1G4G5S7_9BACT</name>
<dbReference type="SUPFAM" id="SSF55347">
    <property type="entry name" value="Glyceraldehyde-3-phosphate dehydrogenase-like, C-terminal domain"/>
    <property type="match status" value="1"/>
</dbReference>
<protein>
    <submittedName>
        <fullName evidence="4">Inositol 2-dehydrogenase</fullName>
        <ecNumber evidence="4">1.1.1.18</ecNumber>
    </submittedName>
</protein>
<evidence type="ECO:0000313" key="5">
    <source>
        <dbReference type="Proteomes" id="UP000178485"/>
    </source>
</evidence>
<evidence type="ECO:0000259" key="3">
    <source>
        <dbReference type="Pfam" id="PF02894"/>
    </source>
</evidence>
<reference evidence="4 5" key="1">
    <citation type="submission" date="2016-08" db="EMBL/GenBank/DDBJ databases">
        <authorList>
            <person name="Seilhamer J.J."/>
        </authorList>
    </citation>
    <scope>NUCLEOTIDE SEQUENCE [LARGE SCALE GENOMIC DNA]</scope>
    <source>
        <strain evidence="4">ING2-E5A</strain>
    </source>
</reference>
<dbReference type="InterPro" id="IPR036291">
    <property type="entry name" value="NAD(P)-bd_dom_sf"/>
</dbReference>
<dbReference type="STRING" id="1642646.ING2E5A_1009"/>
<dbReference type="InterPro" id="IPR004104">
    <property type="entry name" value="Gfo/Idh/MocA-like_OxRdtase_C"/>
</dbReference>
<sequence>MQNRREFIKKMAIGSVALSSTTSLFPSTGERLAKDVRRTVSANSNINIALIGKGGMGTSNTHTALSVQGVKLVGVCDLYDKRLKDAKAQWGNDLFTTKEYKEILSRKDVDAVIIATPDHWHQPIAIEAMNAGKHVYCEKPVIHKLNEGKALIEAQRKTGVKFQVGSQGMASLGNRAARLLVQQGVIGPVNFVDGQFTSAPGRLNAFTAPEDASEETIWWSRFLGNAPKKPFNPQHFFAWRNWKDYGTGIAGDLFVHVLSSIHYIMDAEGPEKVYTTGGLRHYTDGLRDTPDVMLGYFDYPDRNNLGAFTVQLGANYVDGVSKKWGSMDFKIVGSKGTLDVGWDKVVLKTMEDVNPKDLEVLEQLGQGMNAPEKISPREYVFHAEKGYKGGHYDHHFNFINGIRNNTPLTADVLFAVRTAAPALLSFESYLRKDAIQWDAQKLKIKK</sequence>
<dbReference type="InterPro" id="IPR006311">
    <property type="entry name" value="TAT_signal"/>
</dbReference>
<dbReference type="PROSITE" id="PS51318">
    <property type="entry name" value="TAT"/>
    <property type="match status" value="1"/>
</dbReference>
<accession>A0A1G4G5S7</accession>
<dbReference type="EMBL" id="LT608328">
    <property type="protein sequence ID" value="SCM56704.1"/>
    <property type="molecule type" value="Genomic_DNA"/>
</dbReference>
<evidence type="ECO:0000256" key="1">
    <source>
        <dbReference type="ARBA" id="ARBA00023002"/>
    </source>
</evidence>
<dbReference type="GO" id="GO:0000166">
    <property type="term" value="F:nucleotide binding"/>
    <property type="evidence" value="ECO:0007669"/>
    <property type="project" value="InterPro"/>
</dbReference>
<dbReference type="PANTHER" id="PTHR43818:SF11">
    <property type="entry name" value="BCDNA.GH03377"/>
    <property type="match status" value="1"/>
</dbReference>
<dbReference type="Gene3D" id="3.40.50.720">
    <property type="entry name" value="NAD(P)-binding Rossmann-like Domain"/>
    <property type="match status" value="1"/>
</dbReference>
<keyword evidence="1 4" id="KW-0560">Oxidoreductase</keyword>
<feature type="domain" description="Gfo/Idh/MocA-like oxidoreductase C-terminal" evidence="3">
    <location>
        <begin position="231"/>
        <end position="417"/>
    </location>
</feature>
<dbReference type="Gene3D" id="3.30.360.10">
    <property type="entry name" value="Dihydrodipicolinate Reductase, domain 2"/>
    <property type="match status" value="1"/>
</dbReference>
<dbReference type="KEGG" id="pmuc:ING2E5A_1009"/>
<dbReference type="Pfam" id="PF01408">
    <property type="entry name" value="GFO_IDH_MocA"/>
    <property type="match status" value="1"/>
</dbReference>
<proteinExistence type="predicted"/>
<dbReference type="InterPro" id="IPR000683">
    <property type="entry name" value="Gfo/Idh/MocA-like_OxRdtase_N"/>
</dbReference>
<dbReference type="GO" id="GO:0050112">
    <property type="term" value="F:inositol 2-dehydrogenase (NAD+) activity"/>
    <property type="evidence" value="ECO:0007669"/>
    <property type="project" value="UniProtKB-EC"/>
</dbReference>
<organism evidence="4 5">
    <name type="scientific">Petrimonas mucosa</name>
    <dbReference type="NCBI Taxonomy" id="1642646"/>
    <lineage>
        <taxon>Bacteria</taxon>
        <taxon>Pseudomonadati</taxon>
        <taxon>Bacteroidota</taxon>
        <taxon>Bacteroidia</taxon>
        <taxon>Bacteroidales</taxon>
        <taxon>Dysgonomonadaceae</taxon>
        <taxon>Petrimonas</taxon>
    </lineage>
</organism>
<dbReference type="Proteomes" id="UP000178485">
    <property type="component" value="Chromosome i"/>
</dbReference>
<dbReference type="SUPFAM" id="SSF51735">
    <property type="entry name" value="NAD(P)-binding Rossmann-fold domains"/>
    <property type="match status" value="1"/>
</dbReference>
<dbReference type="Pfam" id="PF02894">
    <property type="entry name" value="GFO_IDH_MocA_C"/>
    <property type="match status" value="1"/>
</dbReference>
<dbReference type="AlphaFoldDB" id="A0A1G4G5S7"/>
<dbReference type="PANTHER" id="PTHR43818">
    <property type="entry name" value="BCDNA.GH03377"/>
    <property type="match status" value="1"/>
</dbReference>